<evidence type="ECO:0000256" key="1">
    <source>
        <dbReference type="SAM" id="SignalP"/>
    </source>
</evidence>
<name>A0AAV7I8M0_COTGL</name>
<evidence type="ECO:0000313" key="2">
    <source>
        <dbReference type="EMBL" id="KAH0555032.1"/>
    </source>
</evidence>
<organism evidence="2 3">
    <name type="scientific">Cotesia glomerata</name>
    <name type="common">Lepidopteran parasitic wasp</name>
    <name type="synonym">Apanteles glomeratus</name>
    <dbReference type="NCBI Taxonomy" id="32391"/>
    <lineage>
        <taxon>Eukaryota</taxon>
        <taxon>Metazoa</taxon>
        <taxon>Ecdysozoa</taxon>
        <taxon>Arthropoda</taxon>
        <taxon>Hexapoda</taxon>
        <taxon>Insecta</taxon>
        <taxon>Pterygota</taxon>
        <taxon>Neoptera</taxon>
        <taxon>Endopterygota</taxon>
        <taxon>Hymenoptera</taxon>
        <taxon>Apocrita</taxon>
        <taxon>Ichneumonoidea</taxon>
        <taxon>Braconidae</taxon>
        <taxon>Microgastrinae</taxon>
        <taxon>Cotesia</taxon>
    </lineage>
</organism>
<sequence length="230" mass="26477">MNFVRLTLVIFFAAKITASFDVESPNSIEEIIEFVAEITDSINGEKLNATEELVDNFRIDGYRNYGEVVRKYFAEFLHSKVTDEQIEELKNCIDKIDKAWIKFRSEEGEAELREFVKLLPKILSKLYSIYVGNGRGIKGFPTRVATDSRPSECERTENDQLRLRKLHQILILSEIRGFILSLKASEDPQKAAARAIFHSQQYLQATCQGFLNKFIHHRSCDPPEDIKGKQ</sequence>
<evidence type="ECO:0000313" key="3">
    <source>
        <dbReference type="Proteomes" id="UP000826195"/>
    </source>
</evidence>
<feature type="signal peptide" evidence="1">
    <location>
        <begin position="1"/>
        <end position="18"/>
    </location>
</feature>
<dbReference type="Proteomes" id="UP000826195">
    <property type="component" value="Unassembled WGS sequence"/>
</dbReference>
<keyword evidence="3" id="KW-1185">Reference proteome</keyword>
<comment type="caution">
    <text evidence="2">The sequence shown here is derived from an EMBL/GenBank/DDBJ whole genome shotgun (WGS) entry which is preliminary data.</text>
</comment>
<dbReference type="AlphaFoldDB" id="A0AAV7I8M0"/>
<reference evidence="2 3" key="1">
    <citation type="journal article" date="2021" name="J. Hered.">
        <title>A chromosome-level genome assembly of the parasitoid wasp, Cotesia glomerata (Hymenoptera: Braconidae).</title>
        <authorList>
            <person name="Pinto B.J."/>
            <person name="Weis J.J."/>
            <person name="Gamble T."/>
            <person name="Ode P.J."/>
            <person name="Paul R."/>
            <person name="Zaspel J.M."/>
        </authorList>
    </citation>
    <scope>NUCLEOTIDE SEQUENCE [LARGE SCALE GENOMIC DNA]</scope>
    <source>
        <strain evidence="2">CgM1</strain>
    </source>
</reference>
<proteinExistence type="predicted"/>
<gene>
    <name evidence="2" type="ORF">KQX54_014808</name>
</gene>
<feature type="chain" id="PRO_5043910980" evidence="1">
    <location>
        <begin position="19"/>
        <end position="230"/>
    </location>
</feature>
<keyword evidence="1" id="KW-0732">Signal</keyword>
<dbReference type="EMBL" id="JAHXZJ010001119">
    <property type="protein sequence ID" value="KAH0555032.1"/>
    <property type="molecule type" value="Genomic_DNA"/>
</dbReference>
<accession>A0AAV7I8M0</accession>
<protein>
    <submittedName>
        <fullName evidence="2">Uncharacterized protein</fullName>
    </submittedName>
</protein>